<dbReference type="EMBL" id="CAJPEX010000022">
    <property type="protein sequence ID" value="CAG0912501.1"/>
    <property type="molecule type" value="Genomic_DNA"/>
</dbReference>
<accession>A0A7R9G7W6</accession>
<dbReference type="EMBL" id="OA882059">
    <property type="protein sequence ID" value="CAD7272349.1"/>
    <property type="molecule type" value="Genomic_DNA"/>
</dbReference>
<organism evidence="2">
    <name type="scientific">Notodromas monacha</name>
    <dbReference type="NCBI Taxonomy" id="399045"/>
    <lineage>
        <taxon>Eukaryota</taxon>
        <taxon>Metazoa</taxon>
        <taxon>Ecdysozoa</taxon>
        <taxon>Arthropoda</taxon>
        <taxon>Crustacea</taxon>
        <taxon>Oligostraca</taxon>
        <taxon>Ostracoda</taxon>
        <taxon>Podocopa</taxon>
        <taxon>Podocopida</taxon>
        <taxon>Cypridocopina</taxon>
        <taxon>Cypridoidea</taxon>
        <taxon>Cyprididae</taxon>
        <taxon>Notodromas</taxon>
    </lineage>
</organism>
<feature type="region of interest" description="Disordered" evidence="1">
    <location>
        <begin position="313"/>
        <end position="353"/>
    </location>
</feature>
<dbReference type="Proteomes" id="UP000678499">
    <property type="component" value="Unassembled WGS sequence"/>
</dbReference>
<feature type="compositionally biased region" description="Basic and acidic residues" evidence="1">
    <location>
        <begin position="39"/>
        <end position="54"/>
    </location>
</feature>
<proteinExistence type="predicted"/>
<name>A0A7R9G7W6_9CRUS</name>
<sequence>MTTDPPRFPHLQDLSRDPTPALSDDDIDPSPHGTLSEVSSRDSDADEKAKKHDASAQQAGRIVQRISALEKLQRRQGQSCPRQQGSSLGPGLSAVPRRHSGLKDDDEQCSCPGFCVPCARNRISVLRVKRGSEDLQGSKHKKLNQVLLIDKTLGLTAALHPMARTCGGSATTALPSLLPGAIRRNKQDPPVGLSAVPVAAAAAPTCAVTRGHRTRSEPVSVLPRAAPAFLRNPLPPPQEQEDDGRGGTSDEEYEQVLDILDSSIRSDCGPWRSLRDKSVRRSAILRRMNAVTLSSSSSSAAASSSTTHSLSHVRASSSAASSTPPSPACCSPSSSTVAKSRDTPRTVPRILLPPIADRSSPFYAHYKPC</sequence>
<evidence type="ECO:0000313" key="3">
    <source>
        <dbReference type="Proteomes" id="UP000678499"/>
    </source>
</evidence>
<protein>
    <submittedName>
        <fullName evidence="2">Uncharacterized protein</fullName>
    </submittedName>
</protein>
<gene>
    <name evidence="2" type="ORF">NMOB1V02_LOCUS291</name>
</gene>
<feature type="region of interest" description="Disordered" evidence="1">
    <location>
        <begin position="228"/>
        <end position="250"/>
    </location>
</feature>
<feature type="compositionally biased region" description="Polar residues" evidence="1">
    <location>
        <begin position="75"/>
        <end position="87"/>
    </location>
</feature>
<keyword evidence="3" id="KW-1185">Reference proteome</keyword>
<reference evidence="2" key="1">
    <citation type="submission" date="2020-11" db="EMBL/GenBank/DDBJ databases">
        <authorList>
            <person name="Tran Van P."/>
        </authorList>
    </citation>
    <scope>NUCLEOTIDE SEQUENCE</scope>
</reference>
<feature type="region of interest" description="Disordered" evidence="1">
    <location>
        <begin position="1"/>
        <end position="104"/>
    </location>
</feature>
<evidence type="ECO:0000313" key="2">
    <source>
        <dbReference type="EMBL" id="CAD7272349.1"/>
    </source>
</evidence>
<evidence type="ECO:0000256" key="1">
    <source>
        <dbReference type="SAM" id="MobiDB-lite"/>
    </source>
</evidence>
<feature type="compositionally biased region" description="Low complexity" evidence="1">
    <location>
        <begin position="313"/>
        <end position="336"/>
    </location>
</feature>
<dbReference type="AlphaFoldDB" id="A0A7R9G7W6"/>